<organism evidence="9 10">
    <name type="scientific">Fusobacterium necrophorum subsp. funduliforme B35</name>
    <dbReference type="NCBI Taxonomy" id="1226633"/>
    <lineage>
        <taxon>Bacteria</taxon>
        <taxon>Fusobacteriati</taxon>
        <taxon>Fusobacteriota</taxon>
        <taxon>Fusobacteriia</taxon>
        <taxon>Fusobacteriales</taxon>
        <taxon>Fusobacteriaceae</taxon>
        <taxon>Fusobacterium</taxon>
    </lineage>
</organism>
<proteinExistence type="inferred from homology"/>
<feature type="transmembrane region" description="Helical" evidence="8">
    <location>
        <begin position="7"/>
        <end position="30"/>
    </location>
</feature>
<accession>A0A017H529</accession>
<evidence type="ECO:0000256" key="2">
    <source>
        <dbReference type="ARBA" id="ARBA00009261"/>
    </source>
</evidence>
<dbReference type="PATRIC" id="fig|1226633.4.peg.1019"/>
<evidence type="ECO:0000256" key="7">
    <source>
        <dbReference type="ARBA" id="ARBA00023136"/>
    </source>
</evidence>
<evidence type="ECO:0000256" key="4">
    <source>
        <dbReference type="ARBA" id="ARBA00022475"/>
    </source>
</evidence>
<feature type="transmembrane region" description="Helical" evidence="8">
    <location>
        <begin position="153"/>
        <end position="173"/>
    </location>
</feature>
<dbReference type="Pfam" id="PF01235">
    <property type="entry name" value="Na_Ala_symp"/>
    <property type="match status" value="1"/>
</dbReference>
<keyword evidence="6 8" id="KW-1133">Transmembrane helix</keyword>
<dbReference type="InterPro" id="IPR001463">
    <property type="entry name" value="Na/Ala_symport"/>
</dbReference>
<evidence type="ECO:0000256" key="1">
    <source>
        <dbReference type="ARBA" id="ARBA00004651"/>
    </source>
</evidence>
<sequence length="483" mass="52479">MLEYFEAFVNFLWGLPIIVIILGTGFYFTFKTGFFQVFHLKHIFSETICKIIKKGNKAEENGEGLITPFDAVATAIGGSVGVGNIGGVATAIAVGGPGALFWLWIAAFVGMILKMAEVTLGVYYREKDENGEIYGGPTYYMEKGLGKEKGYKWWIIPAVIFGGGIFSTFFITVQNYTVSEAVSAAFGIKIIYASIVYIVINYILILGGIKSLGKLAGKIVPFMCIFYVGAAFYIILVNIGNLPEAIVSVLQGAFTGTAAVGGFAGAAFNQVMRVGMARSVFSNEAGWGSSPMIHSSAQTDHPVKQGLWGAFEVFVDTMIVCTLTALVIIITGVWQGGATGATLTLSAFETGMGAASKIFIACGIFLFGVTTSSGWYAYYEIILRHLMKSSPKLKAGILKFYRIFYPIPGFIMVVMATTIGMPGGTVWLFADFTTAIPTFVNIAVVLALSGTFLRLFHDYKRRYILKEDMSQIKDPLFFSEEKE</sequence>
<comment type="caution">
    <text evidence="9">The sequence shown here is derived from an EMBL/GenBank/DDBJ whole genome shotgun (WGS) entry which is preliminary data.</text>
</comment>
<comment type="similarity">
    <text evidence="2 8">Belongs to the alanine or glycine:cation symporter (AGCS) (TC 2.A.25) family.</text>
</comment>
<dbReference type="EMBL" id="AUZI01000012">
    <property type="protein sequence ID" value="KID49517.1"/>
    <property type="molecule type" value="Genomic_DNA"/>
</dbReference>
<keyword evidence="8" id="KW-0769">Symport</keyword>
<dbReference type="OrthoDB" id="9804874at2"/>
<keyword evidence="3 8" id="KW-0813">Transport</keyword>
<dbReference type="AlphaFoldDB" id="A0A017H529"/>
<dbReference type="PRINTS" id="PR00175">
    <property type="entry name" value="NAALASMPORT"/>
</dbReference>
<dbReference type="PANTHER" id="PTHR30330:SF14">
    <property type="entry name" value="SODIUM_AMINO ACID (ALANINE) SYMPORTER"/>
    <property type="match status" value="1"/>
</dbReference>
<dbReference type="PANTHER" id="PTHR30330">
    <property type="entry name" value="AGSS FAMILY TRANSPORTER, SODIUM-ALANINE"/>
    <property type="match status" value="1"/>
</dbReference>
<feature type="transmembrane region" description="Helical" evidence="8">
    <location>
        <begin position="400"/>
        <end position="429"/>
    </location>
</feature>
<evidence type="ECO:0000256" key="5">
    <source>
        <dbReference type="ARBA" id="ARBA00022692"/>
    </source>
</evidence>
<name>A0A017H529_9FUSO</name>
<feature type="transmembrane region" description="Helical" evidence="8">
    <location>
        <begin position="219"/>
        <end position="239"/>
    </location>
</feature>
<feature type="transmembrane region" description="Helical" evidence="8">
    <location>
        <begin position="313"/>
        <end position="334"/>
    </location>
</feature>
<dbReference type="RefSeq" id="WP_039121681.1">
    <property type="nucleotide sequence ID" value="NZ_AOJP01000006.1"/>
</dbReference>
<reference evidence="9 10" key="1">
    <citation type="submission" date="2013-08" db="EMBL/GenBank/DDBJ databases">
        <title>An opportunistic ruminal bacterium that causes liver abscesses in cattle.</title>
        <authorList>
            <person name="Benahmed F.H."/>
            <person name="Rasmussen M."/>
            <person name="Harbottle H."/>
            <person name="Soppet D."/>
            <person name="Nagaraja T.G."/>
            <person name="Davidson M."/>
        </authorList>
    </citation>
    <scope>NUCLEOTIDE SEQUENCE [LARGE SCALE GENOMIC DNA]</scope>
    <source>
        <strain evidence="9 10">B35</strain>
    </source>
</reference>
<dbReference type="NCBIfam" id="TIGR00835">
    <property type="entry name" value="agcS"/>
    <property type="match status" value="1"/>
</dbReference>
<feature type="transmembrane region" description="Helical" evidence="8">
    <location>
        <begin position="245"/>
        <end position="268"/>
    </location>
</feature>
<evidence type="ECO:0000313" key="9">
    <source>
        <dbReference type="EMBL" id="KID49517.1"/>
    </source>
</evidence>
<feature type="transmembrane region" description="Helical" evidence="8">
    <location>
        <begin position="101"/>
        <end position="124"/>
    </location>
</feature>
<keyword evidence="7 8" id="KW-0472">Membrane</keyword>
<evidence type="ECO:0000256" key="3">
    <source>
        <dbReference type="ARBA" id="ARBA00022448"/>
    </source>
</evidence>
<dbReference type="Proteomes" id="UP000031184">
    <property type="component" value="Unassembled WGS sequence"/>
</dbReference>
<keyword evidence="5 8" id="KW-0812">Transmembrane</keyword>
<evidence type="ECO:0000256" key="6">
    <source>
        <dbReference type="ARBA" id="ARBA00022989"/>
    </source>
</evidence>
<gene>
    <name evidence="9" type="ORF">C095_05035</name>
</gene>
<evidence type="ECO:0000256" key="8">
    <source>
        <dbReference type="RuleBase" id="RU363064"/>
    </source>
</evidence>
<keyword evidence="4 8" id="KW-1003">Cell membrane</keyword>
<dbReference type="GO" id="GO:0005886">
    <property type="term" value="C:plasma membrane"/>
    <property type="evidence" value="ECO:0007669"/>
    <property type="project" value="UniProtKB-SubCell"/>
</dbReference>
<evidence type="ECO:0000313" key="10">
    <source>
        <dbReference type="Proteomes" id="UP000031184"/>
    </source>
</evidence>
<feature type="transmembrane region" description="Helical" evidence="8">
    <location>
        <begin position="354"/>
        <end position="379"/>
    </location>
</feature>
<dbReference type="GO" id="GO:0005283">
    <property type="term" value="F:amino acid:sodium symporter activity"/>
    <property type="evidence" value="ECO:0007669"/>
    <property type="project" value="InterPro"/>
</dbReference>
<feature type="transmembrane region" description="Helical" evidence="8">
    <location>
        <begin position="185"/>
        <end position="207"/>
    </location>
</feature>
<feature type="transmembrane region" description="Helical" evidence="8">
    <location>
        <begin position="435"/>
        <end position="456"/>
    </location>
</feature>
<protein>
    <submittedName>
        <fullName evidence="9">Cysteine permease</fullName>
    </submittedName>
</protein>
<comment type="subcellular location">
    <subcellularLocation>
        <location evidence="1 8">Cell membrane</location>
        <topology evidence="1 8">Multi-pass membrane protein</topology>
    </subcellularLocation>
</comment>